<keyword evidence="7" id="KW-0812">Transmembrane</keyword>
<feature type="transmembrane region" description="Helical" evidence="7">
    <location>
        <begin position="325"/>
        <end position="347"/>
    </location>
</feature>
<evidence type="ECO:0000256" key="4">
    <source>
        <dbReference type="ARBA" id="ARBA00023224"/>
    </source>
</evidence>
<keyword evidence="2" id="KW-1003">Cell membrane</keyword>
<dbReference type="SUPFAM" id="SSF58104">
    <property type="entry name" value="Methyl-accepting chemotaxis protein (MCP) signaling domain"/>
    <property type="match status" value="1"/>
</dbReference>
<comment type="similarity">
    <text evidence="5">Belongs to the methyl-accepting chemotaxis (MCP) protein family.</text>
</comment>
<evidence type="ECO:0000256" key="2">
    <source>
        <dbReference type="ARBA" id="ARBA00022475"/>
    </source>
</evidence>
<dbReference type="Gene3D" id="6.10.340.10">
    <property type="match status" value="1"/>
</dbReference>
<accession>A0A7W5GAQ7</accession>
<evidence type="ECO:0000259" key="9">
    <source>
        <dbReference type="PROSITE" id="PS50885"/>
    </source>
</evidence>
<organism evidence="10 11">
    <name type="scientific">Paenibacillus endophyticus</name>
    <dbReference type="NCBI Taxonomy" id="1294268"/>
    <lineage>
        <taxon>Bacteria</taxon>
        <taxon>Bacillati</taxon>
        <taxon>Bacillota</taxon>
        <taxon>Bacilli</taxon>
        <taxon>Bacillales</taxon>
        <taxon>Paenibacillaceae</taxon>
        <taxon>Paenibacillus</taxon>
    </lineage>
</organism>
<dbReference type="InterPro" id="IPR004089">
    <property type="entry name" value="MCPsignal_dom"/>
</dbReference>
<protein>
    <submittedName>
        <fullName evidence="10">Methyl-accepting chemotaxis protein</fullName>
    </submittedName>
</protein>
<evidence type="ECO:0000256" key="5">
    <source>
        <dbReference type="ARBA" id="ARBA00029447"/>
    </source>
</evidence>
<dbReference type="CDD" id="cd11386">
    <property type="entry name" value="MCP_signal"/>
    <property type="match status" value="1"/>
</dbReference>
<dbReference type="Gene3D" id="1.10.287.950">
    <property type="entry name" value="Methyl-accepting chemotaxis protein"/>
    <property type="match status" value="1"/>
</dbReference>
<dbReference type="SMART" id="SM00283">
    <property type="entry name" value="MA"/>
    <property type="match status" value="1"/>
</dbReference>
<evidence type="ECO:0000313" key="10">
    <source>
        <dbReference type="EMBL" id="MBB3153504.1"/>
    </source>
</evidence>
<keyword evidence="3 7" id="KW-0472">Membrane</keyword>
<dbReference type="AlphaFoldDB" id="A0A7W5GAQ7"/>
<dbReference type="CDD" id="cd06225">
    <property type="entry name" value="HAMP"/>
    <property type="match status" value="1"/>
</dbReference>
<dbReference type="PROSITE" id="PS50885">
    <property type="entry name" value="HAMP"/>
    <property type="match status" value="1"/>
</dbReference>
<gene>
    <name evidence="10" type="ORF">FHS16_003566</name>
</gene>
<dbReference type="Proteomes" id="UP000518605">
    <property type="component" value="Unassembled WGS sequence"/>
</dbReference>
<dbReference type="Pfam" id="PF22673">
    <property type="entry name" value="MCP-like_PDC_1"/>
    <property type="match status" value="1"/>
</dbReference>
<proteinExistence type="inferred from homology"/>
<dbReference type="GO" id="GO:0005886">
    <property type="term" value="C:plasma membrane"/>
    <property type="evidence" value="ECO:0007669"/>
    <property type="project" value="UniProtKB-SubCell"/>
</dbReference>
<keyword evidence="7" id="KW-1133">Transmembrane helix</keyword>
<feature type="domain" description="Methyl-accepting transducer" evidence="8">
    <location>
        <begin position="416"/>
        <end position="652"/>
    </location>
</feature>
<evidence type="ECO:0000256" key="3">
    <source>
        <dbReference type="ARBA" id="ARBA00023136"/>
    </source>
</evidence>
<dbReference type="Gene3D" id="3.30.450.20">
    <property type="entry name" value="PAS domain"/>
    <property type="match status" value="2"/>
</dbReference>
<comment type="subcellular location">
    <subcellularLocation>
        <location evidence="1">Cell membrane</location>
    </subcellularLocation>
</comment>
<reference evidence="10 11" key="1">
    <citation type="submission" date="2020-08" db="EMBL/GenBank/DDBJ databases">
        <title>Genomic Encyclopedia of Type Strains, Phase III (KMG-III): the genomes of soil and plant-associated and newly described type strains.</title>
        <authorList>
            <person name="Whitman W."/>
        </authorList>
    </citation>
    <scope>NUCLEOTIDE SEQUENCE [LARGE SCALE GENOMIC DNA]</scope>
    <source>
        <strain evidence="10 11">CECT 8234</strain>
    </source>
</reference>
<dbReference type="Pfam" id="PF00015">
    <property type="entry name" value="MCPsignal"/>
    <property type="match status" value="1"/>
</dbReference>
<evidence type="ECO:0000313" key="11">
    <source>
        <dbReference type="Proteomes" id="UP000518605"/>
    </source>
</evidence>
<comment type="caution">
    <text evidence="10">The sequence shown here is derived from an EMBL/GenBank/DDBJ whole genome shotgun (WGS) entry which is preliminary data.</text>
</comment>
<dbReference type="Pfam" id="PF00672">
    <property type="entry name" value="HAMP"/>
    <property type="match status" value="1"/>
</dbReference>
<dbReference type="PANTHER" id="PTHR32089">
    <property type="entry name" value="METHYL-ACCEPTING CHEMOTAXIS PROTEIN MCPB"/>
    <property type="match status" value="1"/>
</dbReference>
<dbReference type="PANTHER" id="PTHR32089:SF112">
    <property type="entry name" value="LYSOZYME-LIKE PROTEIN-RELATED"/>
    <property type="match status" value="1"/>
</dbReference>
<evidence type="ECO:0000256" key="6">
    <source>
        <dbReference type="PROSITE-ProRule" id="PRU00284"/>
    </source>
</evidence>
<feature type="domain" description="HAMP" evidence="9">
    <location>
        <begin position="345"/>
        <end position="397"/>
    </location>
</feature>
<evidence type="ECO:0000256" key="1">
    <source>
        <dbReference type="ARBA" id="ARBA00004236"/>
    </source>
</evidence>
<dbReference type="InterPro" id="IPR003660">
    <property type="entry name" value="HAMP_dom"/>
</dbReference>
<keyword evidence="4 6" id="KW-0807">Transducer</keyword>
<feature type="transmembrane region" description="Helical" evidence="7">
    <location>
        <begin position="12"/>
        <end position="33"/>
    </location>
</feature>
<dbReference type="CDD" id="cd12913">
    <property type="entry name" value="PDC1_MCP_like"/>
    <property type="match status" value="1"/>
</dbReference>
<name>A0A7W5GAQ7_9BACL</name>
<evidence type="ECO:0000259" key="8">
    <source>
        <dbReference type="PROSITE" id="PS50111"/>
    </source>
</evidence>
<keyword evidence="11" id="KW-1185">Reference proteome</keyword>
<dbReference type="SMART" id="SM00304">
    <property type="entry name" value="HAMP"/>
    <property type="match status" value="1"/>
</dbReference>
<sequence>MNVLRKLSLTFKFITVVGLVIALVLGSILLLNLQQVRSLSINKGELEAEKAGMDYATKLENTMTEHEATLRTLSSLLLETRKTSRLSREDIIAIMSRMLQEQPGVFGLYTLWEPDAFDQNDQANRSKAAYDDASGRFVPYLIHDGEQVAAEPLKDYEKPGAGDYYLIPKASKKLSYIEPYTYEAGGVQTELMSVVYPILDDKGTFLGIVGIDLSLTQLQEEAAKYKPMEGYVSLVTEGGVYAANPNDPDSVLQPYGDNPEKQQLWEQVKSGKNYKAFTLNSKGISVLRVFDPVHMPGSEQVWYTQSAVSKEVILTEYEDAKISSIWTSIAAMLILAAVMAFLIWSMVIKPLRLLSGKLQLMSQGDLTQQLHIRTGDEFGIMGGHFNEMTGKLRGMFQLVSDLSMAVGATSEQLTASAEQTGKASETIAMSIGHVAEGAQSQHHYASEASQAMGEMTVGVQRIADSSASVSTSAEDVAKQTQEGSAQLQAAINLMDELQTSVAETGSAIDRLGERSDQIGGMIDIIAGISTQTNLLALNAAIEASRVGEHGRGFAVVAAEIRKLAEQTKKAAEQVTDLVEDVRGDTHKAALTMAAGNEKVQQGVKSVADSGQLFASILTEMTQVNGQIQEVSAAAQQMTASTEQISASVVQLADLASDASSESQSVAAASEEQLASMEEISASAEALSNMVQELLEKLSEFKI</sequence>
<evidence type="ECO:0000256" key="7">
    <source>
        <dbReference type="SAM" id="Phobius"/>
    </source>
</evidence>
<dbReference type="RefSeq" id="WP_183565188.1">
    <property type="nucleotide sequence ID" value="NZ_CBCSLB010000007.1"/>
</dbReference>
<dbReference type="GO" id="GO:0007165">
    <property type="term" value="P:signal transduction"/>
    <property type="evidence" value="ECO:0007669"/>
    <property type="project" value="UniProtKB-KW"/>
</dbReference>
<dbReference type="PROSITE" id="PS50111">
    <property type="entry name" value="CHEMOTAXIS_TRANSDUC_2"/>
    <property type="match status" value="1"/>
</dbReference>
<dbReference type="EMBL" id="JACHXW010000010">
    <property type="protein sequence ID" value="MBB3153504.1"/>
    <property type="molecule type" value="Genomic_DNA"/>
</dbReference>